<dbReference type="PROSITE" id="PS01359">
    <property type="entry name" value="ZF_PHD_1"/>
    <property type="match status" value="1"/>
</dbReference>
<evidence type="ECO:0000256" key="8">
    <source>
        <dbReference type="PROSITE-ProRule" id="PRU00146"/>
    </source>
</evidence>
<dbReference type="AlphaFoldDB" id="A0A7J7WJF9"/>
<dbReference type="PROSITE" id="PS50014">
    <property type="entry name" value="BROMODOMAIN_2"/>
    <property type="match status" value="1"/>
</dbReference>
<dbReference type="InterPro" id="IPR043563">
    <property type="entry name" value="Sp110/Sp140/Sp140L-like"/>
</dbReference>
<evidence type="ECO:0000256" key="9">
    <source>
        <dbReference type="SAM" id="MobiDB-lite"/>
    </source>
</evidence>
<evidence type="ECO:0000256" key="1">
    <source>
        <dbReference type="ARBA" id="ARBA00022553"/>
    </source>
</evidence>
<dbReference type="SUPFAM" id="SSF47370">
    <property type="entry name" value="Bromodomain"/>
    <property type="match status" value="1"/>
</dbReference>
<keyword evidence="2" id="KW-0479">Metal-binding</keyword>
<dbReference type="GO" id="GO:0031981">
    <property type="term" value="C:nuclear lumen"/>
    <property type="evidence" value="ECO:0007669"/>
    <property type="project" value="UniProtKB-ARBA"/>
</dbReference>
<gene>
    <name evidence="14" type="ORF">mMyoMyo1_018164</name>
</gene>
<evidence type="ECO:0000256" key="3">
    <source>
        <dbReference type="ARBA" id="ARBA00022771"/>
    </source>
</evidence>
<dbReference type="PROSITE" id="PS50016">
    <property type="entry name" value="ZF_PHD_2"/>
    <property type="match status" value="1"/>
</dbReference>
<dbReference type="InterPro" id="IPR001487">
    <property type="entry name" value="Bromodomain"/>
</dbReference>
<dbReference type="InterPro" id="IPR013083">
    <property type="entry name" value="Znf_RING/FYVE/PHD"/>
</dbReference>
<evidence type="ECO:0000313" key="14">
    <source>
        <dbReference type="EMBL" id="KAF6337489.1"/>
    </source>
</evidence>
<dbReference type="InterPro" id="IPR036427">
    <property type="entry name" value="Bromodomain-like_sf"/>
</dbReference>
<dbReference type="Gene3D" id="3.30.40.10">
    <property type="entry name" value="Zinc/RING finger domain, C3HC4 (zinc finger)"/>
    <property type="match status" value="1"/>
</dbReference>
<feature type="region of interest" description="Disordered" evidence="9">
    <location>
        <begin position="522"/>
        <end position="552"/>
    </location>
</feature>
<evidence type="ECO:0000256" key="5">
    <source>
        <dbReference type="ARBA" id="ARBA00023117"/>
    </source>
</evidence>
<dbReference type="InterPro" id="IPR001965">
    <property type="entry name" value="Znf_PHD"/>
</dbReference>
<dbReference type="PROSITE" id="PS50864">
    <property type="entry name" value="SAND"/>
    <property type="match status" value="1"/>
</dbReference>
<dbReference type="Pfam" id="PF00628">
    <property type="entry name" value="PHD"/>
    <property type="match status" value="1"/>
</dbReference>
<evidence type="ECO:0000256" key="4">
    <source>
        <dbReference type="ARBA" id="ARBA00022833"/>
    </source>
</evidence>
<keyword evidence="1" id="KW-0597">Phosphoprotein</keyword>
<dbReference type="VEuPathDB" id="HostDB:GeneID_118661405"/>
<dbReference type="PROSITE" id="PS51414">
    <property type="entry name" value="HSR"/>
    <property type="match status" value="1"/>
</dbReference>
<evidence type="ECO:0000313" key="15">
    <source>
        <dbReference type="Proteomes" id="UP000527355"/>
    </source>
</evidence>
<keyword evidence="4" id="KW-0862">Zinc</keyword>
<evidence type="ECO:0000259" key="11">
    <source>
        <dbReference type="PROSITE" id="PS50016"/>
    </source>
</evidence>
<dbReference type="InterPro" id="IPR004865">
    <property type="entry name" value="HSR_dom"/>
</dbReference>
<dbReference type="SMART" id="SM00258">
    <property type="entry name" value="SAND"/>
    <property type="match status" value="1"/>
</dbReference>
<dbReference type="FunFam" id="1.20.920.10:FF:000028">
    <property type="entry name" value="Nuclear autoantigen Sp-100"/>
    <property type="match status" value="1"/>
</dbReference>
<dbReference type="Gene3D" id="1.20.920.10">
    <property type="entry name" value="Bromodomain-like"/>
    <property type="match status" value="1"/>
</dbReference>
<dbReference type="InterPro" id="IPR010919">
    <property type="entry name" value="SAND-like_dom_sf"/>
</dbReference>
<dbReference type="PANTHER" id="PTHR46386">
    <property type="entry name" value="NUCLEAR BODY PROTEIN SP140"/>
    <property type="match status" value="1"/>
</dbReference>
<dbReference type="GO" id="GO:0000981">
    <property type="term" value="F:DNA-binding transcription factor activity, RNA polymerase II-specific"/>
    <property type="evidence" value="ECO:0007669"/>
    <property type="project" value="TreeGrafter"/>
</dbReference>
<evidence type="ECO:0000259" key="13">
    <source>
        <dbReference type="PROSITE" id="PS51414"/>
    </source>
</evidence>
<protein>
    <submittedName>
        <fullName evidence="14">SP140 nuclear body protein</fullName>
    </submittedName>
</protein>
<dbReference type="GO" id="GO:0003677">
    <property type="term" value="F:DNA binding"/>
    <property type="evidence" value="ECO:0007669"/>
    <property type="project" value="UniProtKB-KW"/>
</dbReference>
<dbReference type="Gene3D" id="3.10.390.10">
    <property type="entry name" value="SAND domain-like"/>
    <property type="match status" value="1"/>
</dbReference>
<evidence type="ECO:0000259" key="10">
    <source>
        <dbReference type="PROSITE" id="PS50014"/>
    </source>
</evidence>
<dbReference type="InterPro" id="IPR019787">
    <property type="entry name" value="Znf_PHD-finger"/>
</dbReference>
<dbReference type="CDD" id="cd05501">
    <property type="entry name" value="Bromo_SP100C_like"/>
    <property type="match status" value="1"/>
</dbReference>
<proteinExistence type="predicted"/>
<evidence type="ECO:0000256" key="6">
    <source>
        <dbReference type="ARBA" id="ARBA00023125"/>
    </source>
</evidence>
<feature type="compositionally biased region" description="Acidic residues" evidence="9">
    <location>
        <begin position="394"/>
        <end position="403"/>
    </location>
</feature>
<reference evidence="14 15" key="1">
    <citation type="journal article" date="2020" name="Nature">
        <title>Six reference-quality genomes reveal evolution of bat adaptations.</title>
        <authorList>
            <person name="Jebb D."/>
            <person name="Huang Z."/>
            <person name="Pippel M."/>
            <person name="Hughes G.M."/>
            <person name="Lavrichenko K."/>
            <person name="Devanna P."/>
            <person name="Winkler S."/>
            <person name="Jermiin L.S."/>
            <person name="Skirmuntt E.C."/>
            <person name="Katzourakis A."/>
            <person name="Burkitt-Gray L."/>
            <person name="Ray D.A."/>
            <person name="Sullivan K.A.M."/>
            <person name="Roscito J.G."/>
            <person name="Kirilenko B.M."/>
            <person name="Davalos L.M."/>
            <person name="Corthals A.P."/>
            <person name="Power M.L."/>
            <person name="Jones G."/>
            <person name="Ransome R.D."/>
            <person name="Dechmann D.K.N."/>
            <person name="Locatelli A.G."/>
            <person name="Puechmaille S.J."/>
            <person name="Fedrigo O."/>
            <person name="Jarvis E.D."/>
            <person name="Hiller M."/>
            <person name="Vernes S.C."/>
            <person name="Myers E.W."/>
            <person name="Teeling E.C."/>
        </authorList>
    </citation>
    <scope>NUCLEOTIDE SEQUENCE [LARGE SCALE GENOMIC DNA]</scope>
    <source>
        <strain evidence="14">MMyoMyo1</strain>
        <tissue evidence="14">Flight muscle</tissue>
    </source>
</reference>
<dbReference type="GO" id="GO:0008270">
    <property type="term" value="F:zinc ion binding"/>
    <property type="evidence" value="ECO:0007669"/>
    <property type="project" value="UniProtKB-KW"/>
</dbReference>
<dbReference type="SUPFAM" id="SSF63763">
    <property type="entry name" value="SAND domain-like"/>
    <property type="match status" value="1"/>
</dbReference>
<feature type="domain" description="HSR" evidence="13">
    <location>
        <begin position="16"/>
        <end position="133"/>
    </location>
</feature>
<feature type="domain" description="PHD-type" evidence="11">
    <location>
        <begin position="740"/>
        <end position="786"/>
    </location>
</feature>
<keyword evidence="15" id="KW-1185">Reference proteome</keyword>
<dbReference type="SMART" id="SM00249">
    <property type="entry name" value="PHD"/>
    <property type="match status" value="1"/>
</dbReference>
<organism evidence="14 15">
    <name type="scientific">Myotis myotis</name>
    <name type="common">Greater mouse-eared bat</name>
    <name type="synonym">Vespertilio myotis</name>
    <dbReference type="NCBI Taxonomy" id="51298"/>
    <lineage>
        <taxon>Eukaryota</taxon>
        <taxon>Metazoa</taxon>
        <taxon>Chordata</taxon>
        <taxon>Craniata</taxon>
        <taxon>Vertebrata</taxon>
        <taxon>Euteleostomi</taxon>
        <taxon>Mammalia</taxon>
        <taxon>Eutheria</taxon>
        <taxon>Laurasiatheria</taxon>
        <taxon>Chiroptera</taxon>
        <taxon>Yangochiroptera</taxon>
        <taxon>Vespertilionidae</taxon>
        <taxon>Myotis</taxon>
    </lineage>
</organism>
<dbReference type="EMBL" id="JABWUV010000008">
    <property type="protein sequence ID" value="KAF6337489.1"/>
    <property type="molecule type" value="Genomic_DNA"/>
</dbReference>
<evidence type="ECO:0000259" key="12">
    <source>
        <dbReference type="PROSITE" id="PS50864"/>
    </source>
</evidence>
<dbReference type="Proteomes" id="UP000527355">
    <property type="component" value="Unassembled WGS sequence"/>
</dbReference>
<accession>A0A7J7WJF9</accession>
<feature type="domain" description="SAND" evidence="12">
    <location>
        <begin position="629"/>
        <end position="710"/>
    </location>
</feature>
<feature type="region of interest" description="Disordered" evidence="9">
    <location>
        <begin position="369"/>
        <end position="444"/>
    </location>
</feature>
<evidence type="ECO:0000256" key="7">
    <source>
        <dbReference type="PROSITE-ProRule" id="PRU00035"/>
    </source>
</evidence>
<dbReference type="Pfam" id="PF01342">
    <property type="entry name" value="SAND"/>
    <property type="match status" value="1"/>
</dbReference>
<keyword evidence="5 7" id="KW-0103">Bromodomain</keyword>
<evidence type="ECO:0000256" key="2">
    <source>
        <dbReference type="ARBA" id="ARBA00022723"/>
    </source>
</evidence>
<keyword evidence="6" id="KW-0238">DNA-binding</keyword>
<feature type="domain" description="Bromo" evidence="10">
    <location>
        <begin position="821"/>
        <end position="879"/>
    </location>
</feature>
<sequence length="920" mass="104758">MAQWGQQMAGGDCDFNCRDQSPEDQNPKEQVFYEFIFRLFKENKVEIATAITKPFPFLMGLRDHGFIPERMYNHFLEVCSSNMVSMERVAYDVLSELEKKFDITVLDALFSKVNLKAYRDLPEILRSFQNVLYGIVHDQAIDGEETTEMLNCQQSYEQGEALPGAGISEYLSDGQQMSIKEEDLSHDLNTSIQTQEMTNEPAQESQQIVCCEHSPVQVNNARGLEDRPSLLPHDGQDASGISILSEENRKACCVTCDGEEPQEALSSPRRHEPVSCEHEAFQRTSEGDSEEIPKLLPVNGGVPLELGDLQMDERGEIEEMPKLLPYDGDVTCDLKASEMTNGGEVQKVLRLQPAEGEEDSIASWEPCDGEELEENFSSPPRCEPVDNNASWEPCDGEELEEDLSSPPRREPVSGELEAPQMDREGESEELTSSSLPCDGQGAELPAGGNDKHACVTCFSNDMPGSLEARTESSEACDTIDNVNLGNNSTLGKLKRKRKKKKGHSWFRIKRKWQRNIHQKVSGELEAPQMGREEESEELNSIPLPSDGQGAELPTRGNERCSCVMCFINYDLGPELELPAHKSNTVDLGNNSTLGQFKRKRRKKKGHSWTRVKRKWLRNINQKGSRRHTDESVDFSSEILPVTCGEVKGMLHKKKLKQGSTMKCIQGEDGNWFTPREFEVKGGRAGWKNWKNSMRCSRRTLKWLIEKGFLCNPPVIYRRRKKRRISQSHDNTLVDPYLGNSDVCEICRYGGKLFCCDTCSRSFHEDCHLPPVDIERSPWSCIFCRMKESSGSQQCLRESEVLARQMGPEEQLKCEFLLLKVYCDSESTFFSKIPYYYYIKETSQHLKEPMWLDKIKKRLIKLGYPQVEGFVKDMRLIFQNHRASYKYNDFGLMGLRLEAEFEKNFKEVFAIQETNESSSLA</sequence>
<keyword evidence="3 8" id="KW-0863">Zinc-finger</keyword>
<comment type="caution">
    <text evidence="14">The sequence shown here is derived from an EMBL/GenBank/DDBJ whole genome shotgun (WGS) entry which is preliminary data.</text>
</comment>
<name>A0A7J7WJF9_MYOMY</name>
<dbReference type="InterPro" id="IPR000770">
    <property type="entry name" value="SAND_dom"/>
</dbReference>
<dbReference type="Pfam" id="PF00439">
    <property type="entry name" value="Bromodomain"/>
    <property type="match status" value="1"/>
</dbReference>
<dbReference type="Pfam" id="PF03172">
    <property type="entry name" value="HSR"/>
    <property type="match status" value="1"/>
</dbReference>
<dbReference type="PANTHER" id="PTHR46386:SF8">
    <property type="entry name" value="NUCLEAR BODY PROTEIN SP140"/>
    <property type="match status" value="1"/>
</dbReference>
<dbReference type="InterPro" id="IPR030411">
    <property type="entry name" value="Sp140_Bromo"/>
</dbReference>
<dbReference type="FunFam" id="3.30.40.10:FF:000294">
    <property type="entry name" value="Nuclear autoantigen Sp-100"/>
    <property type="match status" value="1"/>
</dbReference>
<dbReference type="SMART" id="SM00297">
    <property type="entry name" value="BROMO"/>
    <property type="match status" value="1"/>
</dbReference>
<dbReference type="InterPro" id="IPR019786">
    <property type="entry name" value="Zinc_finger_PHD-type_CS"/>
</dbReference>
<dbReference type="SUPFAM" id="SSF57903">
    <property type="entry name" value="FYVE/PHD zinc finger"/>
    <property type="match status" value="1"/>
</dbReference>
<dbReference type="CDD" id="cd15626">
    <property type="entry name" value="PHD_SP110_140"/>
    <property type="match status" value="1"/>
</dbReference>
<dbReference type="InterPro" id="IPR011011">
    <property type="entry name" value="Znf_FYVE_PHD"/>
</dbReference>